<dbReference type="Gene3D" id="2.60.120.10">
    <property type="entry name" value="Jelly Rolls"/>
    <property type="match status" value="1"/>
</dbReference>
<evidence type="ECO:0000259" key="1">
    <source>
        <dbReference type="Pfam" id="PF00027"/>
    </source>
</evidence>
<dbReference type="SUPFAM" id="SSF51206">
    <property type="entry name" value="cAMP-binding domain-like"/>
    <property type="match status" value="1"/>
</dbReference>
<reference evidence="2" key="1">
    <citation type="submission" date="2021-01" db="EMBL/GenBank/DDBJ databases">
        <title>Marivirga aurantiaca sp. nov., isolated from intertidal surface sediments.</title>
        <authorList>
            <person name="Zhang M."/>
        </authorList>
    </citation>
    <scope>NUCLEOTIDE SEQUENCE</scope>
    <source>
        <strain evidence="2">S37H4</strain>
    </source>
</reference>
<dbReference type="Pfam" id="PF00027">
    <property type="entry name" value="cNMP_binding"/>
    <property type="match status" value="1"/>
</dbReference>
<dbReference type="InterPro" id="IPR000595">
    <property type="entry name" value="cNMP-bd_dom"/>
</dbReference>
<feature type="domain" description="Cyclic nucleotide-binding" evidence="1">
    <location>
        <begin position="36"/>
        <end position="122"/>
    </location>
</feature>
<accession>A0A934WYF2</accession>
<dbReference type="InterPro" id="IPR018490">
    <property type="entry name" value="cNMP-bd_dom_sf"/>
</dbReference>
<dbReference type="CDD" id="cd00038">
    <property type="entry name" value="CAP_ED"/>
    <property type="match status" value="1"/>
</dbReference>
<dbReference type="AlphaFoldDB" id="A0A934WYF2"/>
<evidence type="ECO:0000313" key="2">
    <source>
        <dbReference type="EMBL" id="MBK6265085.1"/>
    </source>
</evidence>
<evidence type="ECO:0000313" key="3">
    <source>
        <dbReference type="Proteomes" id="UP000611723"/>
    </source>
</evidence>
<keyword evidence="3" id="KW-1185">Reference proteome</keyword>
<gene>
    <name evidence="2" type="ORF">JKA74_08545</name>
</gene>
<dbReference type="Proteomes" id="UP000611723">
    <property type="component" value="Unassembled WGS sequence"/>
</dbReference>
<sequence length="196" mass="22786">MQQSEIENAITNISAIYCPLSRECQIDLGSCSTVFSLDKNAHLLKEGQYSEKIYYLIRGTARAYYLKDGKDISDWFAFENEFLCSINSFFLNSPSPHYIELLEPTTSIELSKKDFLWLCDKHHDFERLARIVVTKTMLQLQQRIVAMQFETARQKYENLLIARPDITQRVPLSHIASYLGIALETLSRIRKPKNRI</sequence>
<name>A0A934WYF2_9BACT</name>
<protein>
    <submittedName>
        <fullName evidence="2">Crp/Fnr family transcriptional regulator</fullName>
    </submittedName>
</protein>
<organism evidence="2 3">
    <name type="scientific">Marivirga aurantiaca</name>
    <dbReference type="NCBI Taxonomy" id="2802615"/>
    <lineage>
        <taxon>Bacteria</taxon>
        <taxon>Pseudomonadati</taxon>
        <taxon>Bacteroidota</taxon>
        <taxon>Cytophagia</taxon>
        <taxon>Cytophagales</taxon>
        <taxon>Marivirgaceae</taxon>
        <taxon>Marivirga</taxon>
    </lineage>
</organism>
<dbReference type="InterPro" id="IPR014710">
    <property type="entry name" value="RmlC-like_jellyroll"/>
</dbReference>
<proteinExistence type="predicted"/>
<comment type="caution">
    <text evidence="2">The sequence shown here is derived from an EMBL/GenBank/DDBJ whole genome shotgun (WGS) entry which is preliminary data.</text>
</comment>
<dbReference type="EMBL" id="JAEQBW010000003">
    <property type="protein sequence ID" value="MBK6265085.1"/>
    <property type="molecule type" value="Genomic_DNA"/>
</dbReference>
<dbReference type="RefSeq" id="WP_201430765.1">
    <property type="nucleotide sequence ID" value="NZ_JAEQBW010000003.1"/>
</dbReference>